<dbReference type="Gene3D" id="3.30.40.10">
    <property type="entry name" value="Zinc/RING finger domain, C3HC4 (zinc finger)"/>
    <property type="match status" value="1"/>
</dbReference>
<dbReference type="InterPro" id="IPR013083">
    <property type="entry name" value="Znf_RING/FYVE/PHD"/>
</dbReference>
<dbReference type="PROSITE" id="PS00518">
    <property type="entry name" value="ZF_RING_1"/>
    <property type="match status" value="1"/>
</dbReference>
<feature type="domain" description="RING-type" evidence="6">
    <location>
        <begin position="20"/>
        <end position="59"/>
    </location>
</feature>
<dbReference type="InterPro" id="IPR001841">
    <property type="entry name" value="Znf_RING"/>
</dbReference>
<keyword evidence="1" id="KW-0479">Metal-binding</keyword>
<reference evidence="7" key="1">
    <citation type="submission" date="2025-08" db="UniProtKB">
        <authorList>
            <consortium name="Ensembl"/>
        </authorList>
    </citation>
    <scope>IDENTIFICATION</scope>
</reference>
<keyword evidence="2 4" id="KW-0863">Zinc-finger</keyword>
<dbReference type="GO" id="GO:0008270">
    <property type="term" value="F:zinc ion binding"/>
    <property type="evidence" value="ECO:0007669"/>
    <property type="project" value="UniProtKB-KW"/>
</dbReference>
<evidence type="ECO:0000259" key="6">
    <source>
        <dbReference type="PROSITE" id="PS50089"/>
    </source>
</evidence>
<dbReference type="SMART" id="SM00184">
    <property type="entry name" value="RING"/>
    <property type="match status" value="1"/>
</dbReference>
<dbReference type="Pfam" id="PF13445">
    <property type="entry name" value="zf-RING_UBOX"/>
    <property type="match status" value="1"/>
</dbReference>
<evidence type="ECO:0000313" key="7">
    <source>
        <dbReference type="Ensembl" id="ENSSDUP00000021704.1"/>
    </source>
</evidence>
<dbReference type="InterPro" id="IPR017907">
    <property type="entry name" value="Znf_RING_CS"/>
</dbReference>
<keyword evidence="8" id="KW-1185">Reference proteome</keyword>
<accession>A0A3B4UTG3</accession>
<dbReference type="Ensembl" id="ENSSDUT00000022100.1">
    <property type="protein sequence ID" value="ENSSDUP00000021704.1"/>
    <property type="gene ID" value="ENSSDUG00000015788.1"/>
</dbReference>
<sequence>MASAAASPSQTCPMEKHLTCSICMDTFQDPVTTDCGHSFCKKCLSLNFNYTDRVCPLCKKPQNRLPDVNIVLRDIEAGSGERGGRPQKGAGNRDHSFQGDHL</sequence>
<reference evidence="7" key="2">
    <citation type="submission" date="2025-09" db="UniProtKB">
        <authorList>
            <consortium name="Ensembl"/>
        </authorList>
    </citation>
    <scope>IDENTIFICATION</scope>
</reference>
<evidence type="ECO:0000256" key="4">
    <source>
        <dbReference type="PROSITE-ProRule" id="PRU00175"/>
    </source>
</evidence>
<protein>
    <recommendedName>
        <fullName evidence="6">RING-type domain-containing protein</fullName>
    </recommendedName>
</protein>
<feature type="region of interest" description="Disordered" evidence="5">
    <location>
        <begin position="76"/>
        <end position="102"/>
    </location>
</feature>
<evidence type="ECO:0000256" key="2">
    <source>
        <dbReference type="ARBA" id="ARBA00022771"/>
    </source>
</evidence>
<dbReference type="InterPro" id="IPR027370">
    <property type="entry name" value="Znf-RING_euk"/>
</dbReference>
<evidence type="ECO:0000313" key="8">
    <source>
        <dbReference type="Proteomes" id="UP000261420"/>
    </source>
</evidence>
<dbReference type="PANTHER" id="PTHR23327">
    <property type="entry name" value="RING FINGER PROTEIN 127"/>
    <property type="match status" value="1"/>
</dbReference>
<dbReference type="PROSITE" id="PS50089">
    <property type="entry name" value="ZF_RING_2"/>
    <property type="match status" value="1"/>
</dbReference>
<dbReference type="GeneTree" id="ENSGT00940000177550"/>
<evidence type="ECO:0000256" key="5">
    <source>
        <dbReference type="SAM" id="MobiDB-lite"/>
    </source>
</evidence>
<feature type="compositionally biased region" description="Basic and acidic residues" evidence="5">
    <location>
        <begin position="91"/>
        <end position="102"/>
    </location>
</feature>
<evidence type="ECO:0000256" key="3">
    <source>
        <dbReference type="ARBA" id="ARBA00022833"/>
    </source>
</evidence>
<organism evidence="7 8">
    <name type="scientific">Seriola dumerili</name>
    <name type="common">Greater amberjack</name>
    <name type="synonym">Caranx dumerili</name>
    <dbReference type="NCBI Taxonomy" id="41447"/>
    <lineage>
        <taxon>Eukaryota</taxon>
        <taxon>Metazoa</taxon>
        <taxon>Chordata</taxon>
        <taxon>Craniata</taxon>
        <taxon>Vertebrata</taxon>
        <taxon>Euteleostomi</taxon>
        <taxon>Actinopterygii</taxon>
        <taxon>Neopterygii</taxon>
        <taxon>Teleostei</taxon>
        <taxon>Neoteleostei</taxon>
        <taxon>Acanthomorphata</taxon>
        <taxon>Carangaria</taxon>
        <taxon>Carangiformes</taxon>
        <taxon>Carangidae</taxon>
        <taxon>Seriola</taxon>
    </lineage>
</organism>
<dbReference type="SUPFAM" id="SSF57850">
    <property type="entry name" value="RING/U-box"/>
    <property type="match status" value="1"/>
</dbReference>
<dbReference type="Proteomes" id="UP000261420">
    <property type="component" value="Unplaced"/>
</dbReference>
<dbReference type="AlphaFoldDB" id="A0A3B4UTG3"/>
<proteinExistence type="predicted"/>
<name>A0A3B4UTG3_SERDU</name>
<evidence type="ECO:0000256" key="1">
    <source>
        <dbReference type="ARBA" id="ARBA00022723"/>
    </source>
</evidence>
<keyword evidence="3" id="KW-0862">Zinc</keyword>